<dbReference type="KEGG" id="salo:EF888_03310"/>
<proteinExistence type="predicted"/>
<evidence type="ECO:0000256" key="2">
    <source>
        <dbReference type="ARBA" id="ARBA00022989"/>
    </source>
</evidence>
<evidence type="ECO:0008006" key="7">
    <source>
        <dbReference type="Google" id="ProtNLM"/>
    </source>
</evidence>
<dbReference type="InterPro" id="IPR011701">
    <property type="entry name" value="MFS"/>
</dbReference>
<dbReference type="PANTHER" id="PTHR23526:SF4">
    <property type="entry name" value="INTEGRAL MEMBRANE TRANSPORT PROTEIN"/>
    <property type="match status" value="1"/>
</dbReference>
<dbReference type="RefSeq" id="WP_109757440.1">
    <property type="nucleotide sequence ID" value="NZ_CP034588.1"/>
</dbReference>
<dbReference type="InterPro" id="IPR052528">
    <property type="entry name" value="Sugar_transport-like"/>
</dbReference>
<organism evidence="5 6">
    <name type="scientific">Silicimonas algicola</name>
    <dbReference type="NCBI Taxonomy" id="1826607"/>
    <lineage>
        <taxon>Bacteria</taxon>
        <taxon>Pseudomonadati</taxon>
        <taxon>Pseudomonadota</taxon>
        <taxon>Alphaproteobacteria</taxon>
        <taxon>Rhodobacterales</taxon>
        <taxon>Paracoccaceae</taxon>
    </lineage>
</organism>
<dbReference type="OrthoDB" id="1117124at2"/>
<evidence type="ECO:0000313" key="5">
    <source>
        <dbReference type="EMBL" id="PWK58557.1"/>
    </source>
</evidence>
<keyword evidence="1 4" id="KW-0812">Transmembrane</keyword>
<accession>A0A316GU23</accession>
<dbReference type="InterPro" id="IPR036259">
    <property type="entry name" value="MFS_trans_sf"/>
</dbReference>
<feature type="transmembrane region" description="Helical" evidence="4">
    <location>
        <begin position="249"/>
        <end position="270"/>
    </location>
</feature>
<dbReference type="Gene3D" id="1.20.1250.20">
    <property type="entry name" value="MFS general substrate transporter like domains"/>
    <property type="match status" value="1"/>
</dbReference>
<feature type="transmembrane region" description="Helical" evidence="4">
    <location>
        <begin position="169"/>
        <end position="191"/>
    </location>
</feature>
<feature type="transmembrane region" description="Helical" evidence="4">
    <location>
        <begin position="276"/>
        <end position="296"/>
    </location>
</feature>
<comment type="caution">
    <text evidence="5">The sequence shown here is derived from an EMBL/GenBank/DDBJ whole genome shotgun (WGS) entry which is preliminary data.</text>
</comment>
<reference evidence="5 6" key="1">
    <citation type="submission" date="2018-05" db="EMBL/GenBank/DDBJ databases">
        <title>Genomic Encyclopedia of Type Strains, Phase IV (KMG-IV): sequencing the most valuable type-strain genomes for metagenomic binning, comparative biology and taxonomic classification.</title>
        <authorList>
            <person name="Goeker M."/>
        </authorList>
    </citation>
    <scope>NUCLEOTIDE SEQUENCE [LARGE SCALE GENOMIC DNA]</scope>
    <source>
        <strain evidence="5 6">DSM 103371</strain>
    </source>
</reference>
<dbReference type="GO" id="GO:0022857">
    <property type="term" value="F:transmembrane transporter activity"/>
    <property type="evidence" value="ECO:0007669"/>
    <property type="project" value="InterPro"/>
</dbReference>
<feature type="transmembrane region" description="Helical" evidence="4">
    <location>
        <begin position="373"/>
        <end position="396"/>
    </location>
</feature>
<feature type="transmembrane region" description="Helical" evidence="4">
    <location>
        <begin position="308"/>
        <end position="327"/>
    </location>
</feature>
<dbReference type="SUPFAM" id="SSF103473">
    <property type="entry name" value="MFS general substrate transporter"/>
    <property type="match status" value="1"/>
</dbReference>
<keyword evidence="6" id="KW-1185">Reference proteome</keyword>
<dbReference type="AlphaFoldDB" id="A0A316GU23"/>
<feature type="transmembrane region" description="Helical" evidence="4">
    <location>
        <begin position="402"/>
        <end position="421"/>
    </location>
</feature>
<gene>
    <name evidence="5" type="ORF">C8D95_101371</name>
</gene>
<name>A0A316GU23_9RHOB</name>
<keyword evidence="3 4" id="KW-0472">Membrane</keyword>
<evidence type="ECO:0000313" key="6">
    <source>
        <dbReference type="Proteomes" id="UP000245390"/>
    </source>
</evidence>
<sequence>MTHAPLTTEIYETLADTTSDGGLDSAASRTEAGNFLRHAASLSMTKTADGLIDPKLVLSWLLNHLGAGAFWVGLLVPVREAGSLLPQLFTAARIHALRRRKWAWSAGSAVQGLAALGIGTVALTLEGRGAGLAILGCLAVLALARSVCSVAYKDVLGKTVGKSRRGTATGLASSAASAGILIFAVVLMTGVASREVVVTGALFLAGVLWLVSALTFASLREAAGEASRDHRSVFAAFSVLKDPQLRRFIATRGLLTGTALAPPYIVLLAGQEDGGALGRLGALILASAGASLVSGYVWGRLSDRSSRLVLALSGLAAAVALAATLALDVAGMIQTAWTAPVVLFLLMLAYNGVRQGRSTHLVDMAQDDARADYTAVSNTVIGIVLLGSGLFGALASTFGPEWTLALFTAMSLCGATLALTLDEVQKG</sequence>
<evidence type="ECO:0000256" key="3">
    <source>
        <dbReference type="ARBA" id="ARBA00023136"/>
    </source>
</evidence>
<feature type="transmembrane region" description="Helical" evidence="4">
    <location>
        <begin position="57"/>
        <end position="78"/>
    </location>
</feature>
<feature type="transmembrane region" description="Helical" evidence="4">
    <location>
        <begin position="333"/>
        <end position="353"/>
    </location>
</feature>
<dbReference type="Pfam" id="PF07690">
    <property type="entry name" value="MFS_1"/>
    <property type="match status" value="1"/>
</dbReference>
<protein>
    <recommendedName>
        <fullName evidence="7">MFS transporter</fullName>
    </recommendedName>
</protein>
<dbReference type="Proteomes" id="UP000245390">
    <property type="component" value="Unassembled WGS sequence"/>
</dbReference>
<feature type="transmembrane region" description="Helical" evidence="4">
    <location>
        <begin position="129"/>
        <end position="148"/>
    </location>
</feature>
<feature type="transmembrane region" description="Helical" evidence="4">
    <location>
        <begin position="102"/>
        <end position="123"/>
    </location>
</feature>
<evidence type="ECO:0000256" key="4">
    <source>
        <dbReference type="SAM" id="Phobius"/>
    </source>
</evidence>
<keyword evidence="2 4" id="KW-1133">Transmembrane helix</keyword>
<dbReference type="PANTHER" id="PTHR23526">
    <property type="entry name" value="INTEGRAL MEMBRANE TRANSPORT PROTEIN-RELATED"/>
    <property type="match status" value="1"/>
</dbReference>
<feature type="transmembrane region" description="Helical" evidence="4">
    <location>
        <begin position="197"/>
        <end position="219"/>
    </location>
</feature>
<dbReference type="EMBL" id="QGGV01000001">
    <property type="protein sequence ID" value="PWK58557.1"/>
    <property type="molecule type" value="Genomic_DNA"/>
</dbReference>
<evidence type="ECO:0000256" key="1">
    <source>
        <dbReference type="ARBA" id="ARBA00022692"/>
    </source>
</evidence>